<keyword evidence="1" id="KW-0732">Signal</keyword>
<evidence type="ECO:0000313" key="2">
    <source>
        <dbReference type="EMBL" id="KAG6770628.1"/>
    </source>
</evidence>
<feature type="signal peptide" evidence="1">
    <location>
        <begin position="1"/>
        <end position="19"/>
    </location>
</feature>
<organism evidence="2 3">
    <name type="scientific">Populus tomentosa</name>
    <name type="common">Chinese white poplar</name>
    <dbReference type="NCBI Taxonomy" id="118781"/>
    <lineage>
        <taxon>Eukaryota</taxon>
        <taxon>Viridiplantae</taxon>
        <taxon>Streptophyta</taxon>
        <taxon>Embryophyta</taxon>
        <taxon>Tracheophyta</taxon>
        <taxon>Spermatophyta</taxon>
        <taxon>Magnoliopsida</taxon>
        <taxon>eudicotyledons</taxon>
        <taxon>Gunneridae</taxon>
        <taxon>Pentapetalae</taxon>
        <taxon>rosids</taxon>
        <taxon>fabids</taxon>
        <taxon>Malpighiales</taxon>
        <taxon>Salicaceae</taxon>
        <taxon>Saliceae</taxon>
        <taxon>Populus</taxon>
    </lineage>
</organism>
<dbReference type="AlphaFoldDB" id="A0A8X7ZQP9"/>
<evidence type="ECO:0000313" key="3">
    <source>
        <dbReference type="Proteomes" id="UP000886885"/>
    </source>
</evidence>
<feature type="chain" id="PRO_5036493789" evidence="1">
    <location>
        <begin position="20"/>
        <end position="60"/>
    </location>
</feature>
<keyword evidence="3" id="KW-1185">Reference proteome</keyword>
<protein>
    <submittedName>
        <fullName evidence="2">Uncharacterized protein</fullName>
    </submittedName>
</protein>
<dbReference type="EMBL" id="JAAWWB010000012">
    <property type="protein sequence ID" value="KAG6770628.1"/>
    <property type="molecule type" value="Genomic_DNA"/>
</dbReference>
<reference evidence="2" key="1">
    <citation type="journal article" date="2020" name="bioRxiv">
        <title>Hybrid origin of Populus tomentosa Carr. identified through genome sequencing and phylogenomic analysis.</title>
        <authorList>
            <person name="An X."/>
            <person name="Gao K."/>
            <person name="Chen Z."/>
            <person name="Li J."/>
            <person name="Yang X."/>
            <person name="Yang X."/>
            <person name="Zhou J."/>
            <person name="Guo T."/>
            <person name="Zhao T."/>
            <person name="Huang S."/>
            <person name="Miao D."/>
            <person name="Khan W.U."/>
            <person name="Rao P."/>
            <person name="Ye M."/>
            <person name="Lei B."/>
            <person name="Liao W."/>
            <person name="Wang J."/>
            <person name="Ji L."/>
            <person name="Li Y."/>
            <person name="Guo B."/>
            <person name="Mustafa N.S."/>
            <person name="Li S."/>
            <person name="Yun Q."/>
            <person name="Keller S.R."/>
            <person name="Mao J."/>
            <person name="Zhang R."/>
            <person name="Strauss S.H."/>
        </authorList>
    </citation>
    <scope>NUCLEOTIDE SEQUENCE</scope>
    <source>
        <strain evidence="2">GM15</strain>
        <tissue evidence="2">Leaf</tissue>
    </source>
</reference>
<proteinExistence type="predicted"/>
<gene>
    <name evidence="2" type="ORF">POTOM_026316</name>
</gene>
<name>A0A8X7ZQP9_POPTO</name>
<accession>A0A8X7ZQP9</accession>
<comment type="caution">
    <text evidence="2">The sequence shown here is derived from an EMBL/GenBank/DDBJ whole genome shotgun (WGS) entry which is preliminary data.</text>
</comment>
<sequence length="60" mass="7260">MVKMKAIFYVLVMLEAINPWQECILDLQPRQRKDEFVHFDFLVTRTRCKNILLSLYAEQI</sequence>
<evidence type="ECO:0000256" key="1">
    <source>
        <dbReference type="SAM" id="SignalP"/>
    </source>
</evidence>
<dbReference type="Proteomes" id="UP000886885">
    <property type="component" value="Chromosome 6D"/>
</dbReference>